<feature type="region of interest" description="Disordered" evidence="1">
    <location>
        <begin position="1"/>
        <end position="64"/>
    </location>
</feature>
<dbReference type="Proteomes" id="UP001419268">
    <property type="component" value="Unassembled WGS sequence"/>
</dbReference>
<dbReference type="EMBL" id="JBBNAG010000002">
    <property type="protein sequence ID" value="KAK9158056.1"/>
    <property type="molecule type" value="Genomic_DNA"/>
</dbReference>
<keyword evidence="3" id="KW-1185">Reference proteome</keyword>
<protein>
    <submittedName>
        <fullName evidence="2">Uncharacterized protein</fullName>
    </submittedName>
</protein>
<gene>
    <name evidence="2" type="ORF">Scep_004630</name>
</gene>
<evidence type="ECO:0000256" key="1">
    <source>
        <dbReference type="SAM" id="MobiDB-lite"/>
    </source>
</evidence>
<name>A0AAP0KT24_9MAGN</name>
<dbReference type="AlphaFoldDB" id="A0AAP0KT24"/>
<feature type="compositionally biased region" description="Polar residues" evidence="1">
    <location>
        <begin position="1"/>
        <end position="18"/>
    </location>
</feature>
<evidence type="ECO:0000313" key="2">
    <source>
        <dbReference type="EMBL" id="KAK9158056.1"/>
    </source>
</evidence>
<proteinExistence type="predicted"/>
<evidence type="ECO:0000313" key="3">
    <source>
        <dbReference type="Proteomes" id="UP001419268"/>
    </source>
</evidence>
<feature type="region of interest" description="Disordered" evidence="1">
    <location>
        <begin position="90"/>
        <end position="120"/>
    </location>
</feature>
<accession>A0AAP0KT24</accession>
<comment type="caution">
    <text evidence="2">The sequence shown here is derived from an EMBL/GenBank/DDBJ whole genome shotgun (WGS) entry which is preliminary data.</text>
</comment>
<organism evidence="2 3">
    <name type="scientific">Stephania cephalantha</name>
    <dbReference type="NCBI Taxonomy" id="152367"/>
    <lineage>
        <taxon>Eukaryota</taxon>
        <taxon>Viridiplantae</taxon>
        <taxon>Streptophyta</taxon>
        <taxon>Embryophyta</taxon>
        <taxon>Tracheophyta</taxon>
        <taxon>Spermatophyta</taxon>
        <taxon>Magnoliopsida</taxon>
        <taxon>Ranunculales</taxon>
        <taxon>Menispermaceae</taxon>
        <taxon>Menispermoideae</taxon>
        <taxon>Cissampelideae</taxon>
        <taxon>Stephania</taxon>
    </lineage>
</organism>
<reference evidence="2 3" key="1">
    <citation type="submission" date="2024-01" db="EMBL/GenBank/DDBJ databases">
        <title>Genome assemblies of Stephania.</title>
        <authorList>
            <person name="Yang L."/>
        </authorList>
    </citation>
    <scope>NUCLEOTIDE SEQUENCE [LARGE SCALE GENOMIC DNA]</scope>
    <source>
        <strain evidence="2">JXDWG</strain>
        <tissue evidence="2">Leaf</tissue>
    </source>
</reference>
<sequence>MRSAQDQRLADMTQSQERNMARILELMQQGNTGAAERAPKRNGPSSPFAPIHEDHPVEEGADSATAVAAAAVPVSVNKMERRWSSIAAAEEDCGESRPPLEEGGSGITVATAATHGGEAP</sequence>